<name>A0AA38TMQ7_9ASTR</name>
<dbReference type="EMBL" id="JARYMX010000002">
    <property type="protein sequence ID" value="KAJ9563714.1"/>
    <property type="molecule type" value="Genomic_DNA"/>
</dbReference>
<evidence type="ECO:0000259" key="5">
    <source>
        <dbReference type="PROSITE" id="PS51294"/>
    </source>
</evidence>
<feature type="domain" description="Myb-like" evidence="4">
    <location>
        <begin position="192"/>
        <end position="242"/>
    </location>
</feature>
<sequence>MGMIFANSFGSLSINNNNNNNHNNNNNNSTNNIITHHLTSTTTTSSSSTSSSLDFPFLINTTHSTTSTNFNDHEHDDNEDEEEEEVDLNLNIESNHHDNNGGGELIKISARGHWRPAEDAKLKELVSLYGPQNWNLIAEKLEGRSVIPEKSLLNGRLLPGLFIWLFLMWVLFKKPKKTKGKSCRLRWFNQLDPRINRRAFSEEEEERLMTAHRLYGNKWALMARLFPGRTDNAVKNHWHKYREQSNAYNRRRKMVFNTSSQSQSQSQSLTATPPPPPPPPPPPVSAGGHVPYNGCLHQLPPFGLNSGPKNNSSELMMGMFNNNNNHHHNNISWENHPSSTSTSSSSSSSNTSWMMHATTSTNPINFHHHHDIHPPLMNHHEYYNHHLYNNNNNNNSSSDVPPSQQPPPQFIDFLGSNFQVKKEEKKQVEAIQIGFTNPTPFPLDLEGCLPTPFPLGTRQHTDTDFR</sequence>
<feature type="compositionally biased region" description="Pro residues" evidence="3">
    <location>
        <begin position="272"/>
        <end position="284"/>
    </location>
</feature>
<dbReference type="SUPFAM" id="SSF46689">
    <property type="entry name" value="Homeodomain-like"/>
    <property type="match status" value="2"/>
</dbReference>
<dbReference type="GO" id="GO:0005634">
    <property type="term" value="C:nucleus"/>
    <property type="evidence" value="ECO:0007669"/>
    <property type="project" value="UniProtKB-SubCell"/>
</dbReference>
<dbReference type="SMART" id="SM00717">
    <property type="entry name" value="SANT"/>
    <property type="match status" value="2"/>
</dbReference>
<organism evidence="6 7">
    <name type="scientific">Centaurea solstitialis</name>
    <name type="common">yellow star-thistle</name>
    <dbReference type="NCBI Taxonomy" id="347529"/>
    <lineage>
        <taxon>Eukaryota</taxon>
        <taxon>Viridiplantae</taxon>
        <taxon>Streptophyta</taxon>
        <taxon>Embryophyta</taxon>
        <taxon>Tracheophyta</taxon>
        <taxon>Spermatophyta</taxon>
        <taxon>Magnoliopsida</taxon>
        <taxon>eudicotyledons</taxon>
        <taxon>Gunneridae</taxon>
        <taxon>Pentapetalae</taxon>
        <taxon>asterids</taxon>
        <taxon>campanulids</taxon>
        <taxon>Asterales</taxon>
        <taxon>Asteraceae</taxon>
        <taxon>Carduoideae</taxon>
        <taxon>Cardueae</taxon>
        <taxon>Centaureinae</taxon>
        <taxon>Centaurea</taxon>
    </lineage>
</organism>
<evidence type="ECO:0000256" key="1">
    <source>
        <dbReference type="ARBA" id="ARBA00004123"/>
    </source>
</evidence>
<dbReference type="Pfam" id="PF00249">
    <property type="entry name" value="Myb_DNA-binding"/>
    <property type="match status" value="2"/>
</dbReference>
<gene>
    <name evidence="6" type="ORF">OSB04_008874</name>
</gene>
<feature type="compositionally biased region" description="Low complexity" evidence="3">
    <location>
        <begin position="385"/>
        <end position="402"/>
    </location>
</feature>
<keyword evidence="2" id="KW-0539">Nucleus</keyword>
<dbReference type="AlphaFoldDB" id="A0AA38TMQ7"/>
<dbReference type="GO" id="GO:0000978">
    <property type="term" value="F:RNA polymerase II cis-regulatory region sequence-specific DNA binding"/>
    <property type="evidence" value="ECO:0007669"/>
    <property type="project" value="TreeGrafter"/>
</dbReference>
<protein>
    <submittedName>
        <fullName evidence="6">Uncharacterized protein</fullName>
    </submittedName>
</protein>
<dbReference type="GO" id="GO:0000981">
    <property type="term" value="F:DNA-binding transcription factor activity, RNA polymerase II-specific"/>
    <property type="evidence" value="ECO:0007669"/>
    <property type="project" value="TreeGrafter"/>
</dbReference>
<evidence type="ECO:0000313" key="7">
    <source>
        <dbReference type="Proteomes" id="UP001172457"/>
    </source>
</evidence>
<evidence type="ECO:0000313" key="6">
    <source>
        <dbReference type="EMBL" id="KAJ9563714.1"/>
    </source>
</evidence>
<feature type="region of interest" description="Disordered" evidence="3">
    <location>
        <begin position="385"/>
        <end position="408"/>
    </location>
</feature>
<dbReference type="PANTHER" id="PTHR45614:SF175">
    <property type="entry name" value="TRANSCRIPTION FACTOR MYB105-RELATED"/>
    <property type="match status" value="1"/>
</dbReference>
<evidence type="ECO:0000256" key="3">
    <source>
        <dbReference type="SAM" id="MobiDB-lite"/>
    </source>
</evidence>
<dbReference type="InterPro" id="IPR009057">
    <property type="entry name" value="Homeodomain-like_sf"/>
</dbReference>
<dbReference type="Gene3D" id="1.10.10.60">
    <property type="entry name" value="Homeodomain-like"/>
    <property type="match status" value="2"/>
</dbReference>
<reference evidence="6" key="1">
    <citation type="submission" date="2023-03" db="EMBL/GenBank/DDBJ databases">
        <title>Chromosome-scale reference genome and RAD-based genetic map of yellow starthistle (Centaurea solstitialis) reveal putative structural variation and QTLs associated with invader traits.</title>
        <authorList>
            <person name="Reatini B."/>
            <person name="Cang F.A."/>
            <person name="Jiang Q."/>
            <person name="Mckibben M.T.W."/>
            <person name="Barker M.S."/>
            <person name="Rieseberg L.H."/>
            <person name="Dlugosch K.M."/>
        </authorList>
    </citation>
    <scope>NUCLEOTIDE SEQUENCE</scope>
    <source>
        <strain evidence="6">CAN-66</strain>
        <tissue evidence="6">Leaf</tissue>
    </source>
</reference>
<dbReference type="Proteomes" id="UP001172457">
    <property type="component" value="Chromosome 2"/>
</dbReference>
<dbReference type="PANTHER" id="PTHR45614">
    <property type="entry name" value="MYB PROTEIN-RELATED"/>
    <property type="match status" value="1"/>
</dbReference>
<feature type="domain" description="Myb-like" evidence="4">
    <location>
        <begin position="111"/>
        <end position="191"/>
    </location>
</feature>
<keyword evidence="7" id="KW-1185">Reference proteome</keyword>
<comment type="subcellular location">
    <subcellularLocation>
        <location evidence="1">Nucleus</location>
    </subcellularLocation>
</comment>
<dbReference type="InterPro" id="IPR050560">
    <property type="entry name" value="MYB_TF"/>
</dbReference>
<dbReference type="InterPro" id="IPR017930">
    <property type="entry name" value="Myb_dom"/>
</dbReference>
<dbReference type="InterPro" id="IPR001005">
    <property type="entry name" value="SANT/Myb"/>
</dbReference>
<feature type="region of interest" description="Disordered" evidence="3">
    <location>
        <begin position="64"/>
        <end position="85"/>
    </location>
</feature>
<feature type="compositionally biased region" description="Low complexity" evidence="3">
    <location>
        <begin position="259"/>
        <end position="268"/>
    </location>
</feature>
<evidence type="ECO:0000256" key="2">
    <source>
        <dbReference type="ARBA" id="ARBA00023242"/>
    </source>
</evidence>
<proteinExistence type="predicted"/>
<dbReference type="CDD" id="cd00167">
    <property type="entry name" value="SANT"/>
    <property type="match status" value="2"/>
</dbReference>
<feature type="domain" description="HTH myb-type" evidence="5">
    <location>
        <begin position="192"/>
        <end position="246"/>
    </location>
</feature>
<accession>A0AA38TMQ7</accession>
<dbReference type="PROSITE" id="PS51294">
    <property type="entry name" value="HTH_MYB"/>
    <property type="match status" value="2"/>
</dbReference>
<feature type="domain" description="HTH myb-type" evidence="5">
    <location>
        <begin position="111"/>
        <end position="145"/>
    </location>
</feature>
<feature type="compositionally biased region" description="Low complexity" evidence="3">
    <location>
        <begin position="338"/>
        <end position="352"/>
    </location>
</feature>
<dbReference type="PROSITE" id="PS50090">
    <property type="entry name" value="MYB_LIKE"/>
    <property type="match status" value="2"/>
</dbReference>
<feature type="region of interest" description="Disordered" evidence="3">
    <location>
        <begin position="257"/>
        <end position="355"/>
    </location>
</feature>
<evidence type="ECO:0000259" key="4">
    <source>
        <dbReference type="PROSITE" id="PS50090"/>
    </source>
</evidence>
<comment type="caution">
    <text evidence="6">The sequence shown here is derived from an EMBL/GenBank/DDBJ whole genome shotgun (WGS) entry which is preliminary data.</text>
</comment>